<evidence type="ECO:0000313" key="2">
    <source>
        <dbReference type="EMBL" id="KAF5575365.1"/>
    </source>
</evidence>
<name>A0A8H5NTI1_GIBSU</name>
<proteinExistence type="predicted"/>
<feature type="domain" description="Protein kinase" evidence="1">
    <location>
        <begin position="205"/>
        <end position="420"/>
    </location>
</feature>
<keyword evidence="2" id="KW-0418">Kinase</keyword>
<keyword evidence="2" id="KW-0808">Transferase</keyword>
<dbReference type="AlphaFoldDB" id="A0A8H5NTI1"/>
<accession>A0A8H5NTI1</accession>
<gene>
    <name evidence="2" type="ORF">FSUBG_13920</name>
</gene>
<dbReference type="RefSeq" id="XP_036530616.1">
    <property type="nucleotide sequence ID" value="XM_036678862.1"/>
</dbReference>
<keyword evidence="3" id="KW-1185">Reference proteome</keyword>
<organism evidence="2 3">
    <name type="scientific">Gibberella subglutinans</name>
    <name type="common">Fusarium subglutinans</name>
    <dbReference type="NCBI Taxonomy" id="42677"/>
    <lineage>
        <taxon>Eukaryota</taxon>
        <taxon>Fungi</taxon>
        <taxon>Dikarya</taxon>
        <taxon>Ascomycota</taxon>
        <taxon>Pezizomycotina</taxon>
        <taxon>Sordariomycetes</taxon>
        <taxon>Hypocreomycetidae</taxon>
        <taxon>Hypocreales</taxon>
        <taxon>Nectriaceae</taxon>
        <taxon>Fusarium</taxon>
        <taxon>Fusarium fujikuroi species complex</taxon>
    </lineage>
</organism>
<dbReference type="Gene3D" id="1.10.510.10">
    <property type="entry name" value="Transferase(Phosphotransferase) domain 1"/>
    <property type="match status" value="1"/>
</dbReference>
<dbReference type="GO" id="GO:0005524">
    <property type="term" value="F:ATP binding"/>
    <property type="evidence" value="ECO:0007669"/>
    <property type="project" value="InterPro"/>
</dbReference>
<dbReference type="GO" id="GO:0004672">
    <property type="term" value="F:protein kinase activity"/>
    <property type="evidence" value="ECO:0007669"/>
    <property type="project" value="InterPro"/>
</dbReference>
<dbReference type="Proteomes" id="UP000547976">
    <property type="component" value="Unassembled WGS sequence"/>
</dbReference>
<sequence>MDPTPTNISTFMFPTAIFTRNPPPELEPAPLEWSKSSLNIKNRVDSLDPPARCDWIIQGADLAGTRWFAIPKFVIGRPPLRIDVHVPELFNTPGYLRDTLEPNSPMFCELETAGTSYMAIHILRALHWWSSKNERFLHDYQQLPFGSRILFETLSHDIRQINIQFVPVYDIERQWLSEKTLHGMWDVLDTTWPGTVDFRTLQFQRRLHDTIDVVSIDGHGNQEFVFKSLMNDIKYLYHELKTLMAMKPHPNVVPSPIYLVTKRGTLRRWLKEHRQIPSEISHAMKGSWAKQIVSALIHIKKHGPGYYTNLKLDNIVVADSHDSSVLKVVIIDFEQRLGSPAWTPPEIHSVTFLADLIHHDPLSSISRSYHDMFCRYGAIIPESEKAASLSSKEREDAQVFMLGKLLWCLYENASLLNSYIGINSFRDNYSDKVFPDFDITPGPLRECILQCTSGCWESTGRTPPLVAHDKKIVLRDHHKQGRQSSVEEVQVAIRKWWRQQISDAEAFLKHRGRGTNVNQYGRRPGLQDVLQVLDRM</sequence>
<evidence type="ECO:0000259" key="1">
    <source>
        <dbReference type="SMART" id="SM00220"/>
    </source>
</evidence>
<dbReference type="GeneID" id="59313580"/>
<dbReference type="InterPro" id="IPR000719">
    <property type="entry name" value="Prot_kinase_dom"/>
</dbReference>
<dbReference type="EMBL" id="JAAOAV010000431">
    <property type="protein sequence ID" value="KAF5575365.1"/>
    <property type="molecule type" value="Genomic_DNA"/>
</dbReference>
<dbReference type="OrthoDB" id="4062651at2759"/>
<dbReference type="InterPro" id="IPR011009">
    <property type="entry name" value="Kinase-like_dom_sf"/>
</dbReference>
<dbReference type="SUPFAM" id="SSF56112">
    <property type="entry name" value="Protein kinase-like (PK-like)"/>
    <property type="match status" value="1"/>
</dbReference>
<evidence type="ECO:0000313" key="3">
    <source>
        <dbReference type="Proteomes" id="UP000547976"/>
    </source>
</evidence>
<comment type="caution">
    <text evidence="2">The sequence shown here is derived from an EMBL/GenBank/DDBJ whole genome shotgun (WGS) entry which is preliminary data.</text>
</comment>
<reference evidence="2 3" key="1">
    <citation type="submission" date="2020-05" db="EMBL/GenBank/DDBJ databases">
        <title>Identification and distribution of gene clusters putatively required for synthesis of sphingolipid metabolism inhibitors in phylogenetically diverse species of the filamentous fungus Fusarium.</title>
        <authorList>
            <person name="Kim H.-S."/>
            <person name="Busman M."/>
            <person name="Brown D.W."/>
            <person name="Divon H."/>
            <person name="Uhlig S."/>
            <person name="Proctor R.H."/>
        </authorList>
    </citation>
    <scope>NUCLEOTIDE SEQUENCE [LARGE SCALE GENOMIC DNA]</scope>
    <source>
        <strain evidence="2 3">NRRL 66333</strain>
    </source>
</reference>
<protein>
    <submittedName>
        <fullName evidence="2">Kinase-like domain protein</fullName>
    </submittedName>
</protein>
<dbReference type="SMART" id="SM00220">
    <property type="entry name" value="S_TKc"/>
    <property type="match status" value="1"/>
</dbReference>